<dbReference type="GO" id="GO:0000176">
    <property type="term" value="C:nuclear exosome (RNase complex)"/>
    <property type="evidence" value="ECO:0007669"/>
    <property type="project" value="UniProtKB-ARBA"/>
</dbReference>
<dbReference type="GO" id="GO:0034476">
    <property type="term" value="P:U5 snRNA 3'-end processing"/>
    <property type="evidence" value="ECO:0007669"/>
    <property type="project" value="TreeGrafter"/>
</dbReference>
<evidence type="ECO:0000256" key="3">
    <source>
        <dbReference type="ARBA" id="ARBA00006678"/>
    </source>
</evidence>
<dbReference type="GO" id="GO:0016075">
    <property type="term" value="P:rRNA catabolic process"/>
    <property type="evidence" value="ECO:0007669"/>
    <property type="project" value="TreeGrafter"/>
</dbReference>
<comment type="subcellular location">
    <subcellularLocation>
        <location evidence="1">Cytoplasm</location>
    </subcellularLocation>
    <subcellularLocation>
        <location evidence="2">Nucleus</location>
        <location evidence="2">Nucleolus</location>
    </subcellularLocation>
</comment>
<organism evidence="11 12">
    <name type="scientific">Eremothecium sinecaudum</name>
    <dbReference type="NCBI Taxonomy" id="45286"/>
    <lineage>
        <taxon>Eukaryota</taxon>
        <taxon>Fungi</taxon>
        <taxon>Dikarya</taxon>
        <taxon>Ascomycota</taxon>
        <taxon>Saccharomycotina</taxon>
        <taxon>Saccharomycetes</taxon>
        <taxon>Saccharomycetales</taxon>
        <taxon>Saccharomycetaceae</taxon>
        <taxon>Eremothecium</taxon>
    </lineage>
</organism>
<dbReference type="PANTHER" id="PTHR11097:SF9">
    <property type="entry name" value="EXOSOME COMPLEX COMPONENT RRP43"/>
    <property type="match status" value="1"/>
</dbReference>
<dbReference type="CDD" id="cd11358">
    <property type="entry name" value="RNase_PH"/>
    <property type="match status" value="1"/>
</dbReference>
<dbReference type="PANTHER" id="PTHR11097">
    <property type="entry name" value="EXOSOME COMPLEX EXONUCLEASE RIBOSOMAL RNA PROCESSING PROTEIN"/>
    <property type="match status" value="1"/>
</dbReference>
<dbReference type="EMBL" id="CP014243">
    <property type="protein sequence ID" value="AMD19588.1"/>
    <property type="molecule type" value="Genomic_DNA"/>
</dbReference>
<evidence type="ECO:0000313" key="11">
    <source>
        <dbReference type="EMBL" id="AMD19588.1"/>
    </source>
</evidence>
<dbReference type="GeneID" id="28722793"/>
<protein>
    <recommendedName>
        <fullName evidence="9">Ribosomal RNA-processing protein 43</fullName>
    </recommendedName>
</protein>
<keyword evidence="12" id="KW-1185">Reference proteome</keyword>
<dbReference type="InterPro" id="IPR050590">
    <property type="entry name" value="Exosome_comp_Rrp42_subfam"/>
</dbReference>
<evidence type="ECO:0000256" key="9">
    <source>
        <dbReference type="ARBA" id="ARBA00030617"/>
    </source>
</evidence>
<sequence>MSTIMFPPQVLARISPDLYLQRHLSLGIRPCLRSFEEFRDIQISDENLSRYSASCKNMNSNNILGSNVLKAGKTVIITTITGGIIENTFASTGSGRTVSNGTKAEEENRTIYPLVEIHRGNSGMPTDEEMIIAQRLHDGILSSELIPKESLAVKTGLKTTDENGKSQVIYPEDGDAGAAFDNGILDSKMSRVWSYTLYAKVEVFSRDGPLAELCWNSLIYALQKVRLPRAYIDERASDLKIPVRTRGRSAAIRETYDILCDPTESIPLKLNTDKIAYASGFGVVELDPEAQIPEDDEEMDVERQDKVLLADLEGEAEETSINSRISVTTDQHGNFKNVTIIGGGLKLTKDLIRHSLDLAKERSKDLDSKVIS</sequence>
<keyword evidence="6" id="KW-0271">Exosome</keyword>
<proteinExistence type="inferred from homology"/>
<dbReference type="Pfam" id="PF01138">
    <property type="entry name" value="RNase_PH"/>
    <property type="match status" value="1"/>
</dbReference>
<dbReference type="GO" id="GO:0071028">
    <property type="term" value="P:nuclear mRNA surveillance"/>
    <property type="evidence" value="ECO:0007669"/>
    <property type="project" value="TreeGrafter"/>
</dbReference>
<dbReference type="OrthoDB" id="45882at2759"/>
<dbReference type="GO" id="GO:0035925">
    <property type="term" value="F:mRNA 3'-UTR AU-rich region binding"/>
    <property type="evidence" value="ECO:0007669"/>
    <property type="project" value="TreeGrafter"/>
</dbReference>
<evidence type="ECO:0000256" key="1">
    <source>
        <dbReference type="ARBA" id="ARBA00004496"/>
    </source>
</evidence>
<dbReference type="Proteomes" id="UP000243052">
    <property type="component" value="Chromosome iii"/>
</dbReference>
<dbReference type="GO" id="GO:0005730">
    <property type="term" value="C:nucleolus"/>
    <property type="evidence" value="ECO:0007669"/>
    <property type="project" value="UniProtKB-SubCell"/>
</dbReference>
<evidence type="ECO:0000256" key="6">
    <source>
        <dbReference type="ARBA" id="ARBA00022835"/>
    </source>
</evidence>
<dbReference type="SUPFAM" id="SSF54211">
    <property type="entry name" value="Ribosomal protein S5 domain 2-like"/>
    <property type="match status" value="1"/>
</dbReference>
<dbReference type="STRING" id="45286.A0A109UXY9"/>
<dbReference type="RefSeq" id="XP_017986584.1">
    <property type="nucleotide sequence ID" value="XM_018131528.1"/>
</dbReference>
<dbReference type="GO" id="GO:0000177">
    <property type="term" value="C:cytoplasmic exosome (RNase complex)"/>
    <property type="evidence" value="ECO:0007669"/>
    <property type="project" value="TreeGrafter"/>
</dbReference>
<evidence type="ECO:0000256" key="2">
    <source>
        <dbReference type="ARBA" id="ARBA00004604"/>
    </source>
</evidence>
<keyword evidence="7" id="KW-0694">RNA-binding</keyword>
<dbReference type="AlphaFoldDB" id="A0A109UXY9"/>
<evidence type="ECO:0000256" key="4">
    <source>
        <dbReference type="ARBA" id="ARBA00022490"/>
    </source>
</evidence>
<dbReference type="InterPro" id="IPR001247">
    <property type="entry name" value="ExoRNase_PH_dom1"/>
</dbReference>
<dbReference type="Gene3D" id="3.30.230.70">
    <property type="entry name" value="GHMP Kinase, N-terminal domain"/>
    <property type="match status" value="1"/>
</dbReference>
<evidence type="ECO:0000256" key="7">
    <source>
        <dbReference type="ARBA" id="ARBA00022884"/>
    </source>
</evidence>
<feature type="domain" description="Exoribonuclease phosphorolytic" evidence="10">
    <location>
        <begin position="37"/>
        <end position="228"/>
    </location>
</feature>
<evidence type="ECO:0000256" key="5">
    <source>
        <dbReference type="ARBA" id="ARBA00022552"/>
    </source>
</evidence>
<keyword evidence="5" id="KW-0698">rRNA processing</keyword>
<evidence type="ECO:0000259" key="10">
    <source>
        <dbReference type="Pfam" id="PF01138"/>
    </source>
</evidence>
<dbReference type="GO" id="GO:0071035">
    <property type="term" value="P:nuclear polyadenylation-dependent rRNA catabolic process"/>
    <property type="evidence" value="ECO:0007669"/>
    <property type="project" value="TreeGrafter"/>
</dbReference>
<keyword evidence="4" id="KW-0963">Cytoplasm</keyword>
<comment type="similarity">
    <text evidence="3">Belongs to the RNase PH family.</text>
</comment>
<dbReference type="InterPro" id="IPR020568">
    <property type="entry name" value="Ribosomal_Su5_D2-typ_SF"/>
</dbReference>
<reference evidence="11 12" key="1">
    <citation type="submission" date="2016-01" db="EMBL/GenBank/DDBJ databases">
        <title>Genome sequence of the yeast Holleya sinecauda.</title>
        <authorList>
            <person name="Dietrich F.S."/>
        </authorList>
    </citation>
    <scope>NUCLEOTIDE SEQUENCE [LARGE SCALE GENOMIC DNA]</scope>
    <source>
        <strain evidence="11 12">ATCC 58844</strain>
    </source>
</reference>
<dbReference type="GO" id="GO:0000467">
    <property type="term" value="P:exonucleolytic trimming to generate mature 3'-end of 5.8S rRNA from tricistronic rRNA transcript (SSU-rRNA, 5.8S rRNA, LSU-rRNA)"/>
    <property type="evidence" value="ECO:0007669"/>
    <property type="project" value="UniProtKB-ARBA"/>
</dbReference>
<name>A0A109UXY9_9SACH</name>
<evidence type="ECO:0000313" key="12">
    <source>
        <dbReference type="Proteomes" id="UP000243052"/>
    </source>
</evidence>
<accession>A0A109UXY9</accession>
<evidence type="ECO:0000256" key="8">
    <source>
        <dbReference type="ARBA" id="ARBA00023242"/>
    </source>
</evidence>
<gene>
    <name evidence="11" type="ORF">AW171_hschr31428</name>
</gene>
<keyword evidence="8" id="KW-0539">Nucleus</keyword>
<dbReference type="GO" id="GO:0071038">
    <property type="term" value="P:TRAMP-dependent tRNA surveillance pathway"/>
    <property type="evidence" value="ECO:0007669"/>
    <property type="project" value="TreeGrafter"/>
</dbReference>
<dbReference type="InterPro" id="IPR027408">
    <property type="entry name" value="PNPase/RNase_PH_dom_sf"/>
</dbReference>
<dbReference type="GO" id="GO:0034473">
    <property type="term" value="P:U1 snRNA 3'-end processing"/>
    <property type="evidence" value="ECO:0007669"/>
    <property type="project" value="TreeGrafter"/>
</dbReference>
<dbReference type="GO" id="GO:0034475">
    <property type="term" value="P:U4 snRNA 3'-end processing"/>
    <property type="evidence" value="ECO:0007669"/>
    <property type="project" value="TreeGrafter"/>
</dbReference>